<reference evidence="1 2" key="1">
    <citation type="submission" date="2013-02" db="EMBL/GenBank/DDBJ databases">
        <title>The Genome Sequence of Acinetobacter beijerinckii CIP 110307.</title>
        <authorList>
            <consortium name="The Broad Institute Genome Sequencing Platform"/>
            <consortium name="The Broad Institute Genome Sequencing Center for Infectious Disease"/>
            <person name="Cerqueira G."/>
            <person name="Feldgarden M."/>
            <person name="Courvalin P."/>
            <person name="Perichon B."/>
            <person name="Grillot-Courvalin C."/>
            <person name="Clermont D."/>
            <person name="Rocha E."/>
            <person name="Yoon E.-J."/>
            <person name="Nemec A."/>
            <person name="Walker B."/>
            <person name="Young S.K."/>
            <person name="Zeng Q."/>
            <person name="Gargeya S."/>
            <person name="Fitzgerald M."/>
            <person name="Haas B."/>
            <person name="Abouelleil A."/>
            <person name="Alvarado L."/>
            <person name="Arachchi H.M."/>
            <person name="Berlin A.M."/>
            <person name="Chapman S.B."/>
            <person name="Dewar J."/>
            <person name="Goldberg J."/>
            <person name="Griggs A."/>
            <person name="Gujja S."/>
            <person name="Hansen M."/>
            <person name="Howarth C."/>
            <person name="Imamovic A."/>
            <person name="Larimer J."/>
            <person name="McCowan C."/>
            <person name="Murphy C."/>
            <person name="Neiman D."/>
            <person name="Pearson M."/>
            <person name="Priest M."/>
            <person name="Roberts A."/>
            <person name="Saif S."/>
            <person name="Shea T."/>
            <person name="Sisk P."/>
            <person name="Sykes S."/>
            <person name="Wortman J."/>
            <person name="Nusbaum C."/>
            <person name="Birren B."/>
        </authorList>
    </citation>
    <scope>NUCLEOTIDE SEQUENCE [LARGE SCALE GENOMIC DNA]</scope>
    <source>
        <strain evidence="1 2">CIP 110307</strain>
    </source>
</reference>
<dbReference type="HOGENOM" id="CLU_609205_0_0_6"/>
<protein>
    <submittedName>
        <fullName evidence="1">Uncharacterized protein</fullName>
    </submittedName>
</protein>
<keyword evidence="2" id="KW-1185">Reference proteome</keyword>
<comment type="caution">
    <text evidence="1">The sequence shown here is derived from an EMBL/GenBank/DDBJ whole genome shotgun (WGS) entry which is preliminary data.</text>
</comment>
<gene>
    <name evidence="1" type="ORF">F933_00530</name>
</gene>
<dbReference type="AlphaFoldDB" id="N9FT64"/>
<name>N9FT64_9GAMM</name>
<evidence type="ECO:0000313" key="1">
    <source>
        <dbReference type="EMBL" id="ENW08004.1"/>
    </source>
</evidence>
<dbReference type="eggNOG" id="ENOG5031KQ9">
    <property type="taxonomic scope" value="Bacteria"/>
</dbReference>
<dbReference type="Proteomes" id="UP000017670">
    <property type="component" value="Unassembled WGS sequence"/>
</dbReference>
<dbReference type="EMBL" id="APQL01000003">
    <property type="protein sequence ID" value="ENW08004.1"/>
    <property type="molecule type" value="Genomic_DNA"/>
</dbReference>
<evidence type="ECO:0000313" key="2">
    <source>
        <dbReference type="Proteomes" id="UP000017670"/>
    </source>
</evidence>
<dbReference type="PATRIC" id="fig|1217648.3.peg.515"/>
<sequence>MAKSNKANDNQIYYIAHPTVKNLVKQAVEVRRFRLLFPTLFNFLEGYKPQLTRLLFDPIYNHYTQYRNDVVNNETLVNDVNIIVSDRHILQVALDFIQNNTIPLYDRFLLDNGVVEELDFDIIFFAAYHNFENNLTKLNLEQDWNNAKEYMKKNNLFLSTLLPNWTMEQLLNDYLPIHISYSLFNDKPPTNKQMLKVLNPIFRYIKPRIKTKNSMIGFKIEDHQQKHVEHLGLKLALDEDASNIAEIFLDFLIKYRSEQIDYINIKNYDNKEKIIEENMKVGVIVNDLSNFLDQFVRKKLGDELSERLNNYDSLLIAIIDLVYFDQVLDTKFSEQDLTIINNYNRIDMYGQWVESNADLKDQYLEIKTEDKKYTYQIFLRNLKEILNVNDYLTLIIDPINHKQRNIKNINCVLNAKHYGFDKLKNKSFHNFSTNSLEQGLEERLIKLIPKTAELFVF</sequence>
<accession>N9FT64</accession>
<organism evidence="1 2">
    <name type="scientific">Acinetobacter beijerinckii CIP 110307</name>
    <dbReference type="NCBI Taxonomy" id="1217648"/>
    <lineage>
        <taxon>Bacteria</taxon>
        <taxon>Pseudomonadati</taxon>
        <taxon>Pseudomonadota</taxon>
        <taxon>Gammaproteobacteria</taxon>
        <taxon>Moraxellales</taxon>
        <taxon>Moraxellaceae</taxon>
        <taxon>Acinetobacter</taxon>
    </lineage>
</organism>
<proteinExistence type="predicted"/>